<gene>
    <name evidence="1" type="ORF">ACFQDI_22635</name>
</gene>
<protein>
    <submittedName>
        <fullName evidence="1">Uncharacterized protein</fullName>
    </submittedName>
</protein>
<sequence length="86" mass="9718">MQNAWHEWPLISVEALWRAHPLPGENKALHLMLLVQLSPRLKSLRPRILVPMPEGPDKSRAAGFLDHIATDVQSAREKFILRPGAP</sequence>
<evidence type="ECO:0000313" key="2">
    <source>
        <dbReference type="Proteomes" id="UP001596052"/>
    </source>
</evidence>
<organism evidence="1 2">
    <name type="scientific">Prosthecobacter fluviatilis</name>
    <dbReference type="NCBI Taxonomy" id="445931"/>
    <lineage>
        <taxon>Bacteria</taxon>
        <taxon>Pseudomonadati</taxon>
        <taxon>Verrucomicrobiota</taxon>
        <taxon>Verrucomicrobiia</taxon>
        <taxon>Verrucomicrobiales</taxon>
        <taxon>Verrucomicrobiaceae</taxon>
        <taxon>Prosthecobacter</taxon>
    </lineage>
</organism>
<dbReference type="RefSeq" id="WP_377171259.1">
    <property type="nucleotide sequence ID" value="NZ_JBHSMQ010000012.1"/>
</dbReference>
<reference evidence="2" key="1">
    <citation type="journal article" date="2019" name="Int. J. Syst. Evol. Microbiol.">
        <title>The Global Catalogue of Microorganisms (GCM) 10K type strain sequencing project: providing services to taxonomists for standard genome sequencing and annotation.</title>
        <authorList>
            <consortium name="The Broad Institute Genomics Platform"/>
            <consortium name="The Broad Institute Genome Sequencing Center for Infectious Disease"/>
            <person name="Wu L."/>
            <person name="Ma J."/>
        </authorList>
    </citation>
    <scope>NUCLEOTIDE SEQUENCE [LARGE SCALE GENOMIC DNA]</scope>
    <source>
        <strain evidence="2">CGMCC 4.1469</strain>
    </source>
</reference>
<evidence type="ECO:0000313" key="1">
    <source>
        <dbReference type="EMBL" id="MFC5457683.1"/>
    </source>
</evidence>
<comment type="caution">
    <text evidence="1">The sequence shown here is derived from an EMBL/GenBank/DDBJ whole genome shotgun (WGS) entry which is preliminary data.</text>
</comment>
<name>A0ABW0KVZ4_9BACT</name>
<proteinExistence type="predicted"/>
<dbReference type="EMBL" id="JBHSMQ010000012">
    <property type="protein sequence ID" value="MFC5457683.1"/>
    <property type="molecule type" value="Genomic_DNA"/>
</dbReference>
<keyword evidence="2" id="KW-1185">Reference proteome</keyword>
<accession>A0ABW0KVZ4</accession>
<dbReference type="Proteomes" id="UP001596052">
    <property type="component" value="Unassembled WGS sequence"/>
</dbReference>